<dbReference type="GO" id="GO:0005576">
    <property type="term" value="C:extracellular region"/>
    <property type="evidence" value="ECO:0007669"/>
    <property type="project" value="UniProtKB-SubCell"/>
</dbReference>
<dbReference type="InterPro" id="IPR034176">
    <property type="entry name" value="Peptidases_S8_13"/>
</dbReference>
<dbReference type="SUPFAM" id="SSF52743">
    <property type="entry name" value="Subtilisin-like"/>
    <property type="match status" value="1"/>
</dbReference>
<dbReference type="InterPro" id="IPR023828">
    <property type="entry name" value="Peptidase_S8_Ser-AS"/>
</dbReference>
<keyword evidence="6 10" id="KW-0378">Hydrolase</keyword>
<dbReference type="PROSITE" id="PS00137">
    <property type="entry name" value="SUBTILASE_HIS"/>
    <property type="match status" value="1"/>
</dbReference>
<name>A0A7G7CMS4_9CORY</name>
<dbReference type="Gene3D" id="3.40.50.200">
    <property type="entry name" value="Peptidase S8/S53 domain"/>
    <property type="match status" value="1"/>
</dbReference>
<keyword evidence="3" id="KW-0964">Secreted</keyword>
<dbReference type="InterPro" id="IPR050131">
    <property type="entry name" value="Peptidase_S8_subtilisin-like"/>
</dbReference>
<comment type="subcellular location">
    <subcellularLocation>
        <location evidence="1">Secreted</location>
    </subcellularLocation>
</comment>
<dbReference type="Proteomes" id="UP000515743">
    <property type="component" value="Chromosome"/>
</dbReference>
<dbReference type="PANTHER" id="PTHR43806:SF11">
    <property type="entry name" value="CEREVISIN-RELATED"/>
    <property type="match status" value="1"/>
</dbReference>
<dbReference type="PROSITE" id="PS51892">
    <property type="entry name" value="SUBTILASE"/>
    <property type="match status" value="1"/>
</dbReference>
<evidence type="ECO:0000256" key="8">
    <source>
        <dbReference type="ARBA" id="ARBA00023145"/>
    </source>
</evidence>
<feature type="domain" description="Peptidase S8/S53" evidence="13">
    <location>
        <begin position="219"/>
        <end position="518"/>
    </location>
</feature>
<dbReference type="PANTHER" id="PTHR43806">
    <property type="entry name" value="PEPTIDASE S8"/>
    <property type="match status" value="1"/>
</dbReference>
<evidence type="ECO:0000259" key="13">
    <source>
        <dbReference type="Pfam" id="PF00082"/>
    </source>
</evidence>
<dbReference type="PRINTS" id="PR00723">
    <property type="entry name" value="SUBTILISIN"/>
</dbReference>
<comment type="similarity">
    <text evidence="2 10 11">Belongs to the peptidase S8 family.</text>
</comment>
<reference evidence="14 15" key="1">
    <citation type="submission" date="2020-07" db="EMBL/GenBank/DDBJ databases">
        <title>Complete genome and description of Corynebacterium incognita strain Marseille-Q3630 sp. nov.</title>
        <authorList>
            <person name="Boxberger M."/>
        </authorList>
    </citation>
    <scope>NUCLEOTIDE SEQUENCE [LARGE SCALE GENOMIC DNA]</scope>
    <source>
        <strain evidence="14 15">Marseille-Q3630</strain>
    </source>
</reference>
<dbReference type="GO" id="GO:0004252">
    <property type="term" value="F:serine-type endopeptidase activity"/>
    <property type="evidence" value="ECO:0007669"/>
    <property type="project" value="UniProtKB-UniRule"/>
</dbReference>
<protein>
    <submittedName>
        <fullName evidence="14">S8 family serine peptidase</fullName>
    </submittedName>
</protein>
<feature type="active site" description="Charge relay system" evidence="9 10">
    <location>
        <position position="226"/>
    </location>
</feature>
<dbReference type="KEGG" id="cik:H0194_07335"/>
<dbReference type="FunFam" id="3.40.50.200:FF:000022">
    <property type="entry name" value="Extracellular protease"/>
    <property type="match status" value="1"/>
</dbReference>
<dbReference type="AlphaFoldDB" id="A0A7G7CMS4"/>
<feature type="active site" description="Charge relay system" evidence="9 10">
    <location>
        <position position="482"/>
    </location>
</feature>
<evidence type="ECO:0000256" key="4">
    <source>
        <dbReference type="ARBA" id="ARBA00022670"/>
    </source>
</evidence>
<evidence type="ECO:0000256" key="10">
    <source>
        <dbReference type="PROSITE-ProRule" id="PRU01240"/>
    </source>
</evidence>
<evidence type="ECO:0000313" key="15">
    <source>
        <dbReference type="Proteomes" id="UP000515743"/>
    </source>
</evidence>
<feature type="compositionally biased region" description="Low complexity" evidence="12">
    <location>
        <begin position="564"/>
        <end position="589"/>
    </location>
</feature>
<dbReference type="CDD" id="cd07496">
    <property type="entry name" value="Peptidases_S8_13"/>
    <property type="match status" value="1"/>
</dbReference>
<dbReference type="Pfam" id="PF00082">
    <property type="entry name" value="Peptidase_S8"/>
    <property type="match status" value="1"/>
</dbReference>
<evidence type="ECO:0000313" key="14">
    <source>
        <dbReference type="EMBL" id="QNE88890.1"/>
    </source>
</evidence>
<feature type="region of interest" description="Disordered" evidence="12">
    <location>
        <begin position="561"/>
        <end position="589"/>
    </location>
</feature>
<evidence type="ECO:0000256" key="1">
    <source>
        <dbReference type="ARBA" id="ARBA00004613"/>
    </source>
</evidence>
<keyword evidence="4 10" id="KW-0645">Protease</keyword>
<evidence type="ECO:0000256" key="3">
    <source>
        <dbReference type="ARBA" id="ARBA00022525"/>
    </source>
</evidence>
<dbReference type="GO" id="GO:0006508">
    <property type="term" value="P:proteolysis"/>
    <property type="evidence" value="ECO:0007669"/>
    <property type="project" value="UniProtKB-KW"/>
</dbReference>
<feature type="active site" description="Charge relay system" evidence="9 10">
    <location>
        <position position="287"/>
    </location>
</feature>
<dbReference type="EMBL" id="CP059404">
    <property type="protein sequence ID" value="QNE88890.1"/>
    <property type="molecule type" value="Genomic_DNA"/>
</dbReference>
<evidence type="ECO:0000256" key="11">
    <source>
        <dbReference type="RuleBase" id="RU003355"/>
    </source>
</evidence>
<proteinExistence type="inferred from homology"/>
<dbReference type="PROSITE" id="PS00136">
    <property type="entry name" value="SUBTILASE_ASP"/>
    <property type="match status" value="1"/>
</dbReference>
<evidence type="ECO:0000256" key="2">
    <source>
        <dbReference type="ARBA" id="ARBA00011073"/>
    </source>
</evidence>
<sequence length="894" mass="93859">MITFKQFAAYLQRTGCLRERGKFCTPSTRIEQMLSLKFLSRKGLQVAGTTIVATSLAVNSLVVPATAQEEIDVHREVENAVLDHSSKIKSADEQDAYRFIVHWQKNMATVDDDHKMGIINEILKEFNNEGSKLRLSASGGWIVEFKTPVPQSQVASLRGKLESKAEIVDAYIDMLMMPAAASNDPEYSKQWPLHEHTNHQAGSHANVEEAWDLGYTGSSQNIGIIDSGITKHPDLDPKVKGGFDMISKDFTANDSTPGRDNDPLDTGDGFYEGECPNFGGSADSSWHGTHVAGIAAAATNNGIGVAGTAPEAGLVPVRALGKCGGFASDIADALKWVVGGSVDGVADNPNPVKVVNMSIAGKQRCVPDYQAALDVASAKGATVVVAAGNYNTWTDDYQPANCNSDALIVVGATGPEGYRAEYSNYGDHVTVGAPGGNSGSIEQGEYSGTYVGYREENMFFSTVNSGTIDPASPSYGYQEGTSMASPLVAGVVAMMRDANPSLTSAQIRTILQETAQPYNDEPIVSGSYAPWKTADNMGSGIVDACAAVYEAAVQAGESPALCGETQSTTPVSTTPASTEPSSTVTGEPTTTVVTTTAPVATSTVKETETAPAITTRVSATTTVIPEPTTVESTVTETSTARTTVKEADETVTLTDVETETQAPVTVTESAVAGTETVTVTNEPVVTSTTSGKPVTLTTTNTVAPEPVLETKTEVIAPSTVLETVKETTTPVTTERETVTSTAADATETQTVATTTTEVVNEEGETHTNVVTTTETSTVKVPTATTIVDSPATTTTTAEYNAREHVRTSSVGGWPLLLLIPLGIAAMLNIPGIASAYNGSANKAFEGGKASSNFKIADFIANSLRPFSGQVSKFFPGSSLIAGFMGKNEDERVSR</sequence>
<accession>A0A7G7CMS4</accession>
<organism evidence="14 15">
    <name type="scientific">Corynebacterium incognita</name>
    <dbReference type="NCBI Taxonomy" id="2754725"/>
    <lineage>
        <taxon>Bacteria</taxon>
        <taxon>Bacillati</taxon>
        <taxon>Actinomycetota</taxon>
        <taxon>Actinomycetes</taxon>
        <taxon>Mycobacteriales</taxon>
        <taxon>Corynebacteriaceae</taxon>
        <taxon>Corynebacterium</taxon>
    </lineage>
</organism>
<dbReference type="RefSeq" id="WP_185175279.1">
    <property type="nucleotide sequence ID" value="NZ_CP059404.1"/>
</dbReference>
<dbReference type="PROSITE" id="PS00138">
    <property type="entry name" value="SUBTILASE_SER"/>
    <property type="match status" value="1"/>
</dbReference>
<dbReference type="InterPro" id="IPR023827">
    <property type="entry name" value="Peptidase_S8_Asp-AS"/>
</dbReference>
<dbReference type="InterPro" id="IPR015500">
    <property type="entry name" value="Peptidase_S8_subtilisin-rel"/>
</dbReference>
<dbReference type="InterPro" id="IPR000209">
    <property type="entry name" value="Peptidase_S8/S53_dom"/>
</dbReference>
<dbReference type="InterPro" id="IPR022398">
    <property type="entry name" value="Peptidase_S8_His-AS"/>
</dbReference>
<dbReference type="InterPro" id="IPR036852">
    <property type="entry name" value="Peptidase_S8/S53_dom_sf"/>
</dbReference>
<evidence type="ECO:0000256" key="6">
    <source>
        <dbReference type="ARBA" id="ARBA00022801"/>
    </source>
</evidence>
<evidence type="ECO:0000256" key="12">
    <source>
        <dbReference type="SAM" id="MobiDB-lite"/>
    </source>
</evidence>
<keyword evidence="8" id="KW-0865">Zymogen</keyword>
<evidence type="ECO:0000256" key="5">
    <source>
        <dbReference type="ARBA" id="ARBA00022729"/>
    </source>
</evidence>
<keyword evidence="5" id="KW-0732">Signal</keyword>
<keyword evidence="7 10" id="KW-0720">Serine protease</keyword>
<evidence type="ECO:0000256" key="7">
    <source>
        <dbReference type="ARBA" id="ARBA00022825"/>
    </source>
</evidence>
<keyword evidence="15" id="KW-1185">Reference proteome</keyword>
<evidence type="ECO:0000256" key="9">
    <source>
        <dbReference type="PIRSR" id="PIRSR615500-1"/>
    </source>
</evidence>
<gene>
    <name evidence="14" type="ORF">H0194_07335</name>
</gene>